<proteinExistence type="predicted"/>
<organism evidence="2 3">
    <name type="scientific">Anopheles farauti</name>
    <dbReference type="NCBI Taxonomy" id="69004"/>
    <lineage>
        <taxon>Eukaryota</taxon>
        <taxon>Metazoa</taxon>
        <taxon>Ecdysozoa</taxon>
        <taxon>Arthropoda</taxon>
        <taxon>Hexapoda</taxon>
        <taxon>Insecta</taxon>
        <taxon>Pterygota</taxon>
        <taxon>Neoptera</taxon>
        <taxon>Endopterygota</taxon>
        <taxon>Diptera</taxon>
        <taxon>Nematocera</taxon>
        <taxon>Culicoidea</taxon>
        <taxon>Culicidae</taxon>
        <taxon>Anophelinae</taxon>
        <taxon>Anopheles</taxon>
    </lineage>
</organism>
<dbReference type="AlphaFoldDB" id="A0A182QM68"/>
<keyword evidence="1" id="KW-0812">Transmembrane</keyword>
<keyword evidence="1" id="KW-0472">Membrane</keyword>
<dbReference type="EnsemblMetazoa" id="AFAF012977-RA">
    <property type="protein sequence ID" value="AFAF012977-PA"/>
    <property type="gene ID" value="AFAF012977"/>
</dbReference>
<dbReference type="Proteomes" id="UP000075886">
    <property type="component" value="Unassembled WGS sequence"/>
</dbReference>
<reference evidence="3" key="1">
    <citation type="submission" date="2014-01" db="EMBL/GenBank/DDBJ databases">
        <title>The Genome Sequence of Anopheles farauti FAR1 (V2).</title>
        <authorList>
            <consortium name="The Broad Institute Genomics Platform"/>
            <person name="Neafsey D.E."/>
            <person name="Besansky N."/>
            <person name="Howell P."/>
            <person name="Walton C."/>
            <person name="Young S.K."/>
            <person name="Zeng Q."/>
            <person name="Gargeya S."/>
            <person name="Fitzgerald M."/>
            <person name="Haas B."/>
            <person name="Abouelleil A."/>
            <person name="Allen A.W."/>
            <person name="Alvarado L."/>
            <person name="Arachchi H.M."/>
            <person name="Berlin A.M."/>
            <person name="Chapman S.B."/>
            <person name="Gainer-Dewar J."/>
            <person name="Goldberg J."/>
            <person name="Griggs A."/>
            <person name="Gujja S."/>
            <person name="Hansen M."/>
            <person name="Howarth C."/>
            <person name="Imamovic A."/>
            <person name="Ireland A."/>
            <person name="Larimer J."/>
            <person name="McCowan C."/>
            <person name="Murphy C."/>
            <person name="Pearson M."/>
            <person name="Poon T.W."/>
            <person name="Priest M."/>
            <person name="Roberts A."/>
            <person name="Saif S."/>
            <person name="Shea T."/>
            <person name="Sisk P."/>
            <person name="Sykes S."/>
            <person name="Wortman J."/>
            <person name="Nusbaum C."/>
            <person name="Birren B."/>
        </authorList>
    </citation>
    <scope>NUCLEOTIDE SEQUENCE [LARGE SCALE GENOMIC DNA]</scope>
    <source>
        <strain evidence="3">FAR1</strain>
    </source>
</reference>
<protein>
    <submittedName>
        <fullName evidence="2">Uncharacterized protein</fullName>
    </submittedName>
</protein>
<keyword evidence="1" id="KW-1133">Transmembrane helix</keyword>
<evidence type="ECO:0000313" key="2">
    <source>
        <dbReference type="EnsemblMetazoa" id="AFAF012977-PA"/>
    </source>
</evidence>
<keyword evidence="3" id="KW-1185">Reference proteome</keyword>
<dbReference type="EMBL" id="AXCN02002063">
    <property type="status" value="NOT_ANNOTATED_CDS"/>
    <property type="molecule type" value="Genomic_DNA"/>
</dbReference>
<name>A0A182QM68_9DIPT</name>
<dbReference type="VEuPathDB" id="VectorBase:AFAF012977"/>
<feature type="transmembrane region" description="Helical" evidence="1">
    <location>
        <begin position="151"/>
        <end position="171"/>
    </location>
</feature>
<evidence type="ECO:0000313" key="3">
    <source>
        <dbReference type="Proteomes" id="UP000075886"/>
    </source>
</evidence>
<reference evidence="2" key="2">
    <citation type="submission" date="2020-05" db="UniProtKB">
        <authorList>
            <consortium name="EnsemblMetazoa"/>
        </authorList>
    </citation>
    <scope>IDENTIFICATION</scope>
    <source>
        <strain evidence="2">FAR1</strain>
    </source>
</reference>
<evidence type="ECO:0000256" key="1">
    <source>
        <dbReference type="SAM" id="Phobius"/>
    </source>
</evidence>
<accession>A0A182QM68</accession>
<sequence length="364" mass="39461">MYSPFGASSFSGLPKRNHFPKPVLGLGGLYDLTLSYTTCSASVMRTWCGSGWISPWFSFSLNSSVGVLPVAETAVAGALGLRNGGRSRKAIALHAETVLVGGVLHLDHLPVRCLVRVGALLHQNAVRIILGRIFQVAGLLVHDVIAGLDGYVGAGFVMIVQIMMFVLWKAVGGCHQRKYNLQVEERGFVGCRIQRAMYMSSCFEYLKPPAVNAIQGRSFILGGGRNREMVRLRLESILVRDGVDLTVGSGVLEGTSLDRHLHVLLPDLATRFVQLRYLDRLDGSLVLNLDTVGGLVPVPLNDPSGCTSDVWLTMAAWASLSAGAAYEAATTISTTRANSVVFILHLHLHVTDQYDQANGRKLMF</sequence>